<gene>
    <name evidence="7" type="ORF">METZ01_LOCUS38507</name>
</gene>
<dbReference type="EMBL" id="UINC01001646">
    <property type="protein sequence ID" value="SUZ85653.1"/>
    <property type="molecule type" value="Genomic_DNA"/>
</dbReference>
<keyword evidence="5" id="KW-1133">Transmembrane helix</keyword>
<protein>
    <recommendedName>
        <fullName evidence="6">Phospholipid/glycerol acyltransferase domain-containing protein</fullName>
    </recommendedName>
</protein>
<dbReference type="CDD" id="cd07989">
    <property type="entry name" value="LPLAT_AGPAT-like"/>
    <property type="match status" value="1"/>
</dbReference>
<dbReference type="SMART" id="SM00563">
    <property type="entry name" value="PlsC"/>
    <property type="match status" value="1"/>
</dbReference>
<keyword evidence="5" id="KW-0812">Transmembrane</keyword>
<keyword evidence="4" id="KW-0012">Acyltransferase</keyword>
<dbReference type="SUPFAM" id="SSF69593">
    <property type="entry name" value="Glycerol-3-phosphate (1)-acyltransferase"/>
    <property type="match status" value="1"/>
</dbReference>
<feature type="domain" description="Phospholipid/glycerol acyltransferase" evidence="6">
    <location>
        <begin position="57"/>
        <end position="179"/>
    </location>
</feature>
<dbReference type="PANTHER" id="PTHR10434">
    <property type="entry name" value="1-ACYL-SN-GLYCEROL-3-PHOSPHATE ACYLTRANSFERASE"/>
    <property type="match status" value="1"/>
</dbReference>
<evidence type="ECO:0000256" key="4">
    <source>
        <dbReference type="ARBA" id="ARBA00023315"/>
    </source>
</evidence>
<name>A0A381R7Z8_9ZZZZ</name>
<dbReference type="GO" id="GO:0006654">
    <property type="term" value="P:phosphatidic acid biosynthetic process"/>
    <property type="evidence" value="ECO:0007669"/>
    <property type="project" value="TreeGrafter"/>
</dbReference>
<dbReference type="Pfam" id="PF01553">
    <property type="entry name" value="Acyltransferase"/>
    <property type="match status" value="1"/>
</dbReference>
<organism evidence="7">
    <name type="scientific">marine metagenome</name>
    <dbReference type="NCBI Taxonomy" id="408172"/>
    <lineage>
        <taxon>unclassified sequences</taxon>
        <taxon>metagenomes</taxon>
        <taxon>ecological metagenomes</taxon>
    </lineage>
</organism>
<dbReference type="InterPro" id="IPR002123">
    <property type="entry name" value="Plipid/glycerol_acylTrfase"/>
</dbReference>
<evidence type="ECO:0000256" key="2">
    <source>
        <dbReference type="ARBA" id="ARBA00023209"/>
    </source>
</evidence>
<dbReference type="PANTHER" id="PTHR10434:SF59">
    <property type="entry name" value="1-ACYL-SN-GLYCEROL-3-PHOSPHATE ACYLTRANSFERASE"/>
    <property type="match status" value="1"/>
</dbReference>
<feature type="transmembrane region" description="Helical" evidence="5">
    <location>
        <begin position="21"/>
        <end position="43"/>
    </location>
</feature>
<keyword evidence="1" id="KW-0808">Transferase</keyword>
<keyword evidence="5" id="KW-0472">Membrane</keyword>
<keyword evidence="2" id="KW-0444">Lipid biosynthesis</keyword>
<evidence type="ECO:0000256" key="1">
    <source>
        <dbReference type="ARBA" id="ARBA00022679"/>
    </source>
</evidence>
<reference evidence="7" key="1">
    <citation type="submission" date="2018-05" db="EMBL/GenBank/DDBJ databases">
        <authorList>
            <person name="Lanie J.A."/>
            <person name="Ng W.-L."/>
            <person name="Kazmierczak K.M."/>
            <person name="Andrzejewski T.M."/>
            <person name="Davidsen T.M."/>
            <person name="Wayne K.J."/>
            <person name="Tettelin H."/>
            <person name="Glass J.I."/>
            <person name="Rusch D."/>
            <person name="Podicherti R."/>
            <person name="Tsui H.-C.T."/>
            <person name="Winkler M.E."/>
        </authorList>
    </citation>
    <scope>NUCLEOTIDE SEQUENCE</scope>
</reference>
<evidence type="ECO:0000256" key="5">
    <source>
        <dbReference type="SAM" id="Phobius"/>
    </source>
</evidence>
<keyword evidence="2" id="KW-0594">Phospholipid biosynthesis</keyword>
<keyword evidence="3" id="KW-1208">Phospholipid metabolism</keyword>
<evidence type="ECO:0000259" key="6">
    <source>
        <dbReference type="SMART" id="SM00563"/>
    </source>
</evidence>
<dbReference type="GO" id="GO:0003841">
    <property type="term" value="F:1-acylglycerol-3-phosphate O-acyltransferase activity"/>
    <property type="evidence" value="ECO:0007669"/>
    <property type="project" value="TreeGrafter"/>
</dbReference>
<evidence type="ECO:0000313" key="7">
    <source>
        <dbReference type="EMBL" id="SUZ85653.1"/>
    </source>
</evidence>
<keyword evidence="2" id="KW-0443">Lipid metabolism</keyword>
<proteinExistence type="predicted"/>
<evidence type="ECO:0000256" key="3">
    <source>
        <dbReference type="ARBA" id="ARBA00023264"/>
    </source>
</evidence>
<accession>A0A381R7Z8</accession>
<dbReference type="AlphaFoldDB" id="A0A381R7Z8"/>
<sequence length="249" mass="28942">MKYSILEDSRYHYLSKTKSPLLKFFSFLFDLFANTILTFYAPVTVTGRENIPKDTPFIFCSNHNSHLDIAVLVYATRFGYERFGFLAAKDYWFDNKYRRKFFKNFITLIPIERRNKPESLDLEDTFLLSKAFVNRNNNIIIFPEGSRGKPGVIQRFRKGAMKFSLELNIPVVPAVILGTEKAWPRKGRFIYSVPIDIHVLPPIYPKDCSEMNKTEYNKTIVKQTKTLEKVINENYSSLRSGDSDNSSAE</sequence>